<dbReference type="Gene3D" id="3.40.50.880">
    <property type="match status" value="1"/>
</dbReference>
<evidence type="ECO:0000256" key="4">
    <source>
        <dbReference type="HAMAP-Rule" id="MF_00028"/>
    </source>
</evidence>
<keyword evidence="9" id="KW-1185">Reference proteome</keyword>
<dbReference type="Pfam" id="PF01656">
    <property type="entry name" value="CbiA"/>
    <property type="match status" value="1"/>
</dbReference>
<keyword evidence="2 4" id="KW-0169">Cobalamin biosynthesis</keyword>
<dbReference type="InterPro" id="IPR004459">
    <property type="entry name" value="CobQ_synth"/>
</dbReference>
<gene>
    <name evidence="4" type="primary">cobQ</name>
    <name evidence="8" type="ORF">JOE68_005922</name>
</gene>
<dbReference type="PANTHER" id="PTHR21343">
    <property type="entry name" value="DETHIOBIOTIN SYNTHETASE"/>
    <property type="match status" value="1"/>
</dbReference>
<sequence length="678" mass="71839">MLLRSPRWVLLDLTSARPGAARRLADFLASWDIPTELRAEESEVDPEPAGRAPVGPPRITRHVLALDRLPAGEWVETGSVRRTYLRGAAVLYAARVDGPPGAHPLLAWADRTRTPVVLVLPAQGGAAGSRWADLADAVLFSGPPGAPPGRPSLGVLDPAATGADLPGFDLPAFLELGLRAPELSTPDPPGGGGARAPGGSAPRPAGRRRAGAAVLMLQGTHSAAGKSFLTAALARNFANRGIRVAPFKGQNLSNNARVARGGEISVAQYLQALAARVEPDVRMNPVLLKPESGRTYAITLGRPRPELTRLPWRHRKPVVWPVVRAALAELREEYDLVLIEGAGSAAEPTIYHNDVVNMRVAREVSAPTVLVTDADRGGAVAHCYGTWALLPPEDRALLRGVIYNRYHGSPQLLHEAGARLTELTGLLALGVVPRLEHHLPDEDTTGAELTRDRGDVVVVRYPYLANFDEFEPLRPAGVRWARRPADLDGARLVVLPGSKDVAADLAWLRESGLADAVTARAAAGGLTLGVCGGLQMLGLELSDVDGRAGVRATGLGLLPLRTGFSPDKRQDTVTCRFADLPEPWRGLSGVEYTGYEIRHGRTGVVPGGEVAAVLPGGRGFAAGPVLGVYTHGMFENAAVLRALGDLGPGARLDRTFDALAAAMDEHVDVDRLLRLAGL</sequence>
<dbReference type="InterPro" id="IPR033949">
    <property type="entry name" value="CobQ_GATase1"/>
</dbReference>
<dbReference type="RefSeq" id="WP_204845626.1">
    <property type="nucleotide sequence ID" value="NZ_JAFBCL010000001.1"/>
</dbReference>
<evidence type="ECO:0000313" key="9">
    <source>
        <dbReference type="Proteomes" id="UP001195724"/>
    </source>
</evidence>
<feature type="active site" evidence="4">
    <location>
        <position position="631"/>
    </location>
</feature>
<keyword evidence="3 4" id="KW-0315">Glutamine amidotransferase</keyword>
<organism evidence="8 9">
    <name type="scientific">Saccharothrix algeriensis</name>
    <dbReference type="NCBI Taxonomy" id="173560"/>
    <lineage>
        <taxon>Bacteria</taxon>
        <taxon>Bacillati</taxon>
        <taxon>Actinomycetota</taxon>
        <taxon>Actinomycetes</taxon>
        <taxon>Pseudonocardiales</taxon>
        <taxon>Pseudonocardiaceae</taxon>
        <taxon>Saccharothrix</taxon>
    </lineage>
</organism>
<dbReference type="NCBIfam" id="TIGR00313">
    <property type="entry name" value="cobQ"/>
    <property type="match status" value="1"/>
</dbReference>
<evidence type="ECO:0000256" key="1">
    <source>
        <dbReference type="ARBA" id="ARBA00004953"/>
    </source>
</evidence>
<dbReference type="Proteomes" id="UP001195724">
    <property type="component" value="Unassembled WGS sequence"/>
</dbReference>
<evidence type="ECO:0000256" key="3">
    <source>
        <dbReference type="ARBA" id="ARBA00022962"/>
    </source>
</evidence>
<dbReference type="SUPFAM" id="SSF52540">
    <property type="entry name" value="P-loop containing nucleoside triphosphate hydrolases"/>
    <property type="match status" value="1"/>
</dbReference>
<dbReference type="InterPro" id="IPR011698">
    <property type="entry name" value="GATase_3"/>
</dbReference>
<feature type="active site" description="Nucleophile" evidence="4">
    <location>
        <position position="531"/>
    </location>
</feature>
<dbReference type="NCBIfam" id="NF001989">
    <property type="entry name" value="PRK00784.1"/>
    <property type="match status" value="1"/>
</dbReference>
<name>A0ABS2SFL9_9PSEU</name>
<comment type="caution">
    <text evidence="8">The sequence shown here is derived from an EMBL/GenBank/DDBJ whole genome shotgun (WGS) entry which is preliminary data.</text>
</comment>
<dbReference type="Pfam" id="PF07685">
    <property type="entry name" value="GATase_3"/>
    <property type="match status" value="1"/>
</dbReference>
<evidence type="ECO:0000313" key="8">
    <source>
        <dbReference type="EMBL" id="MBM7815057.1"/>
    </source>
</evidence>
<evidence type="ECO:0000259" key="7">
    <source>
        <dbReference type="Pfam" id="PF07685"/>
    </source>
</evidence>
<comment type="similarity">
    <text evidence="4">Belongs to the CobB/CobQ family. CobQ subfamily.</text>
</comment>
<dbReference type="InterPro" id="IPR029062">
    <property type="entry name" value="Class_I_gatase-like"/>
</dbReference>
<dbReference type="Gene3D" id="3.40.50.300">
    <property type="entry name" value="P-loop containing nucleotide triphosphate hydrolases"/>
    <property type="match status" value="1"/>
</dbReference>
<accession>A0ABS2SFL9</accession>
<dbReference type="EMBL" id="JAFBCL010000001">
    <property type="protein sequence ID" value="MBM7815057.1"/>
    <property type="molecule type" value="Genomic_DNA"/>
</dbReference>
<feature type="domain" description="CobB/CobQ-like glutamine amidotransferase" evidence="7">
    <location>
        <begin position="455"/>
        <end position="637"/>
    </location>
</feature>
<dbReference type="HAMAP" id="MF_00028">
    <property type="entry name" value="CobQ"/>
    <property type="match status" value="1"/>
</dbReference>
<evidence type="ECO:0000259" key="6">
    <source>
        <dbReference type="Pfam" id="PF01656"/>
    </source>
</evidence>
<reference evidence="8 9" key="1">
    <citation type="submission" date="2021-01" db="EMBL/GenBank/DDBJ databases">
        <title>Sequencing the genomes of 1000 actinobacteria strains.</title>
        <authorList>
            <person name="Klenk H.-P."/>
        </authorList>
    </citation>
    <scope>NUCLEOTIDE SEQUENCE [LARGE SCALE GENOMIC DNA]</scope>
    <source>
        <strain evidence="8 9">DSM 44581</strain>
    </source>
</reference>
<dbReference type="SUPFAM" id="SSF52317">
    <property type="entry name" value="Class I glutamine amidotransferase-like"/>
    <property type="match status" value="1"/>
</dbReference>
<evidence type="ECO:0000256" key="2">
    <source>
        <dbReference type="ARBA" id="ARBA00022573"/>
    </source>
</evidence>
<feature type="domain" description="CobQ/CobB/MinD/ParA nucleotide binding" evidence="6">
    <location>
        <begin position="216"/>
        <end position="436"/>
    </location>
</feature>
<evidence type="ECO:0000256" key="5">
    <source>
        <dbReference type="SAM" id="MobiDB-lite"/>
    </source>
</evidence>
<dbReference type="PANTHER" id="PTHR21343:SF1">
    <property type="entry name" value="COBYRIC ACID SYNTHASE"/>
    <property type="match status" value="1"/>
</dbReference>
<feature type="region of interest" description="Disordered" evidence="5">
    <location>
        <begin position="180"/>
        <end position="209"/>
    </location>
</feature>
<protein>
    <recommendedName>
        <fullName evidence="4">Cobyric acid synthase</fullName>
    </recommendedName>
</protein>
<proteinExistence type="inferred from homology"/>
<dbReference type="InterPro" id="IPR002586">
    <property type="entry name" value="CobQ/CobB/MinD/ParA_Nub-bd_dom"/>
</dbReference>
<comment type="function">
    <text evidence="4">Catalyzes amidations at positions B, D, E, and G on adenosylcobyrinic A,C-diamide. NH(2) groups are provided by glutamine, and one molecule of ATP is hydrogenolyzed for each amidation.</text>
</comment>
<dbReference type="CDD" id="cd01750">
    <property type="entry name" value="GATase1_CobQ"/>
    <property type="match status" value="1"/>
</dbReference>
<dbReference type="PROSITE" id="PS51274">
    <property type="entry name" value="GATASE_COBBQ"/>
    <property type="match status" value="1"/>
</dbReference>
<dbReference type="InterPro" id="IPR027417">
    <property type="entry name" value="P-loop_NTPase"/>
</dbReference>
<comment type="pathway">
    <text evidence="1 4">Cofactor biosynthesis; adenosylcobalamin biosynthesis.</text>
</comment>